<dbReference type="GeneID" id="25319607"/>
<dbReference type="RefSeq" id="XP_013325327.1">
    <property type="nucleotide sequence ID" value="XM_013469873.1"/>
</dbReference>
<dbReference type="Proteomes" id="UP000053958">
    <property type="component" value="Unassembled WGS sequence"/>
</dbReference>
<dbReference type="EMBL" id="LASV01000425">
    <property type="protein sequence ID" value="KKA18715.1"/>
    <property type="molecule type" value="Genomic_DNA"/>
</dbReference>
<dbReference type="PANTHER" id="PTHR31051:SF1">
    <property type="entry name" value="PROTEASOME ASSEMBLY CHAPERONE 3"/>
    <property type="match status" value="1"/>
</dbReference>
<dbReference type="PANTHER" id="PTHR31051">
    <property type="entry name" value="PROTEASOME ASSEMBLY CHAPERONE 3"/>
    <property type="match status" value="1"/>
</dbReference>
<accession>A0A0F4YKT6</accession>
<name>A0A0F4YKT6_RASE3</name>
<keyword evidence="2" id="KW-1185">Reference proteome</keyword>
<dbReference type="GO" id="GO:0043248">
    <property type="term" value="P:proteasome assembly"/>
    <property type="evidence" value="ECO:0007669"/>
    <property type="project" value="InterPro"/>
</dbReference>
<dbReference type="OrthoDB" id="5593278at2759"/>
<dbReference type="InterPro" id="IPR053720">
    <property type="entry name" value="Psm_Assembly_Chaperone"/>
</dbReference>
<organism evidence="1 2">
    <name type="scientific">Rasamsonia emersonii (strain ATCC 16479 / CBS 393.64 / IMI 116815)</name>
    <dbReference type="NCBI Taxonomy" id="1408163"/>
    <lineage>
        <taxon>Eukaryota</taxon>
        <taxon>Fungi</taxon>
        <taxon>Dikarya</taxon>
        <taxon>Ascomycota</taxon>
        <taxon>Pezizomycotina</taxon>
        <taxon>Eurotiomycetes</taxon>
        <taxon>Eurotiomycetidae</taxon>
        <taxon>Eurotiales</taxon>
        <taxon>Trichocomaceae</taxon>
        <taxon>Rasamsonia</taxon>
    </lineage>
</organism>
<dbReference type="InterPro" id="IPR018788">
    <property type="entry name" value="Proteasome_assmbl_chp_3"/>
</dbReference>
<reference evidence="1 2" key="1">
    <citation type="submission" date="2015-04" db="EMBL/GenBank/DDBJ databases">
        <authorList>
            <person name="Heijne W.H."/>
            <person name="Fedorova N.D."/>
            <person name="Nierman W.C."/>
            <person name="Vollebregt A.W."/>
            <person name="Zhao Z."/>
            <person name="Wu L."/>
            <person name="Kumar M."/>
            <person name="Stam H."/>
            <person name="van den Berg M.A."/>
            <person name="Pel H.J."/>
        </authorList>
    </citation>
    <scope>NUCLEOTIDE SEQUENCE [LARGE SCALE GENOMIC DNA]</scope>
    <source>
        <strain evidence="1 2">CBS 393.64</strain>
    </source>
</reference>
<sequence length="120" mass="13050">MVVNFSDKILVAISQHGRLAHWIHVPLENINPGTNGFHTLPDGEEDSLLPLPNLTATTLLGGHAPGHETINQLYARQIGSAIATKTPNEKRVLVVGLGLDRPQADRDTFFAILDLVLQCI</sequence>
<dbReference type="Gene3D" id="3.30.230.90">
    <property type="match status" value="1"/>
</dbReference>
<dbReference type="STRING" id="1408163.A0A0F4YKT6"/>
<proteinExistence type="predicted"/>
<comment type="caution">
    <text evidence="1">The sequence shown here is derived from an EMBL/GenBank/DDBJ whole genome shotgun (WGS) entry which is preliminary data.</text>
</comment>
<evidence type="ECO:0000313" key="2">
    <source>
        <dbReference type="Proteomes" id="UP000053958"/>
    </source>
</evidence>
<protein>
    <submittedName>
        <fullName evidence="1">Uncharacterized protein</fullName>
    </submittedName>
</protein>
<gene>
    <name evidence="1" type="ORF">T310_7331</name>
</gene>
<dbReference type="Pfam" id="PF10178">
    <property type="entry name" value="PAC3"/>
    <property type="match status" value="1"/>
</dbReference>
<evidence type="ECO:0000313" key="1">
    <source>
        <dbReference type="EMBL" id="KKA18715.1"/>
    </source>
</evidence>
<dbReference type="AlphaFoldDB" id="A0A0F4YKT6"/>